<dbReference type="AlphaFoldDB" id="A0A928VZ68"/>
<gene>
    <name evidence="2" type="ORF">IQ235_12175</name>
</gene>
<dbReference type="EMBL" id="JADEXN010000208">
    <property type="protein sequence ID" value="MBE9041537.1"/>
    <property type="molecule type" value="Genomic_DNA"/>
</dbReference>
<accession>A0A928VZ68</accession>
<keyword evidence="3" id="KW-1185">Reference proteome</keyword>
<dbReference type="SUPFAM" id="SSF54427">
    <property type="entry name" value="NTF2-like"/>
    <property type="match status" value="1"/>
</dbReference>
<protein>
    <submittedName>
        <fullName evidence="2">Nuclear transport factor 2 family protein</fullName>
    </submittedName>
</protein>
<feature type="domain" description="Nuclear transport factor 2" evidence="1">
    <location>
        <begin position="12"/>
        <end position="107"/>
    </location>
</feature>
<reference evidence="2" key="1">
    <citation type="submission" date="2020-10" db="EMBL/GenBank/DDBJ databases">
        <authorList>
            <person name="Castelo-Branco R."/>
            <person name="Eusebio N."/>
            <person name="Adriana R."/>
            <person name="Vieira A."/>
            <person name="Brugerolle De Fraissinette N."/>
            <person name="Rezende De Castro R."/>
            <person name="Schneider M.P."/>
            <person name="Vasconcelos V."/>
            <person name="Leao P.N."/>
        </authorList>
    </citation>
    <scope>NUCLEOTIDE SEQUENCE</scope>
    <source>
        <strain evidence="2">LEGE 11467</strain>
    </source>
</reference>
<dbReference type="InterPro" id="IPR032710">
    <property type="entry name" value="NTF2-like_dom_sf"/>
</dbReference>
<evidence type="ECO:0000259" key="1">
    <source>
        <dbReference type="Pfam" id="PF02136"/>
    </source>
</evidence>
<comment type="caution">
    <text evidence="2">The sequence shown here is derived from an EMBL/GenBank/DDBJ whole genome shotgun (WGS) entry which is preliminary data.</text>
</comment>
<dbReference type="Proteomes" id="UP000621799">
    <property type="component" value="Unassembled WGS sequence"/>
</dbReference>
<sequence length="130" mass="14502">MCDRTLALNHPVVRRYFEALNSENFETVAGLFAERGTLQPPFEEVIVGRKAICAYLKTEADGIKAIPYRESQQPKSAGNRTLQVNGEVQTPLFGVNACWTFTLNASSKITNVTIELLASPQDLLNLQQFR</sequence>
<name>A0A928VZ68_9CYAN</name>
<evidence type="ECO:0000313" key="2">
    <source>
        <dbReference type="EMBL" id="MBE9041537.1"/>
    </source>
</evidence>
<organism evidence="2 3">
    <name type="scientific">Zarconia navalis LEGE 11467</name>
    <dbReference type="NCBI Taxonomy" id="1828826"/>
    <lineage>
        <taxon>Bacteria</taxon>
        <taxon>Bacillati</taxon>
        <taxon>Cyanobacteriota</taxon>
        <taxon>Cyanophyceae</taxon>
        <taxon>Oscillatoriophycideae</taxon>
        <taxon>Oscillatoriales</taxon>
        <taxon>Oscillatoriales incertae sedis</taxon>
        <taxon>Zarconia</taxon>
        <taxon>Zarconia navalis</taxon>
    </lineage>
</organism>
<dbReference type="InterPro" id="IPR002075">
    <property type="entry name" value="NTF2_dom"/>
</dbReference>
<proteinExistence type="predicted"/>
<evidence type="ECO:0000313" key="3">
    <source>
        <dbReference type="Proteomes" id="UP000621799"/>
    </source>
</evidence>
<dbReference type="Gene3D" id="3.10.450.50">
    <property type="match status" value="1"/>
</dbReference>
<dbReference type="Pfam" id="PF02136">
    <property type="entry name" value="NTF2"/>
    <property type="match status" value="1"/>
</dbReference>